<dbReference type="CDD" id="cd06587">
    <property type="entry name" value="VOC"/>
    <property type="match status" value="1"/>
</dbReference>
<evidence type="ECO:0000313" key="3">
    <source>
        <dbReference type="Proteomes" id="UP001458946"/>
    </source>
</evidence>
<dbReference type="Pfam" id="PF00903">
    <property type="entry name" value="Glyoxalase"/>
    <property type="match status" value="1"/>
</dbReference>
<reference evidence="2 3" key="1">
    <citation type="submission" date="2024-02" db="EMBL/GenBank/DDBJ databases">
        <title>Deinococcus xinjiangensis NBRC 107630.</title>
        <authorList>
            <person name="Ichikawa N."/>
            <person name="Katano-Makiyama Y."/>
            <person name="Hidaka K."/>
        </authorList>
    </citation>
    <scope>NUCLEOTIDE SEQUENCE [LARGE SCALE GENOMIC DNA]</scope>
    <source>
        <strain evidence="2 3">NBRC 107630</strain>
    </source>
</reference>
<dbReference type="InterPro" id="IPR004360">
    <property type="entry name" value="Glyas_Fos-R_dOase_dom"/>
</dbReference>
<evidence type="ECO:0000259" key="1">
    <source>
        <dbReference type="Pfam" id="PF00903"/>
    </source>
</evidence>
<dbReference type="RefSeq" id="WP_353542385.1">
    <property type="nucleotide sequence ID" value="NZ_BAABRN010000023.1"/>
</dbReference>
<gene>
    <name evidence="2" type="ORF">Dxin01_02163</name>
</gene>
<sequence>MKLNHLNISVTDVPATVALMETYFGLSRSDMPCNEHMAFLHDEGGFLLGMFRAGEVDYPKMFHFGFVQDTPEQVRAIHAKLTEGGFNPPPMREEHGRLTFYLQSGTGVTIEVEAFLGDRDR</sequence>
<comment type="caution">
    <text evidence="2">The sequence shown here is derived from an EMBL/GenBank/DDBJ whole genome shotgun (WGS) entry which is preliminary data.</text>
</comment>
<feature type="domain" description="Glyoxalase/fosfomycin resistance/dioxygenase" evidence="1">
    <location>
        <begin position="2"/>
        <end position="112"/>
    </location>
</feature>
<dbReference type="PANTHER" id="PTHR36113">
    <property type="entry name" value="LYASE, PUTATIVE-RELATED-RELATED"/>
    <property type="match status" value="1"/>
</dbReference>
<accession>A0ABP9VAY5</accession>
<dbReference type="InterPro" id="IPR051332">
    <property type="entry name" value="Fosfomycin_Res_Enzymes"/>
</dbReference>
<dbReference type="PANTHER" id="PTHR36113:SF3">
    <property type="entry name" value="SLL5075 PROTEIN"/>
    <property type="match status" value="1"/>
</dbReference>
<proteinExistence type="predicted"/>
<dbReference type="SUPFAM" id="SSF54593">
    <property type="entry name" value="Glyoxalase/Bleomycin resistance protein/Dihydroxybiphenyl dioxygenase"/>
    <property type="match status" value="1"/>
</dbReference>
<dbReference type="InterPro" id="IPR029068">
    <property type="entry name" value="Glyas_Bleomycin-R_OHBP_Dase"/>
</dbReference>
<dbReference type="EMBL" id="BAABRN010000023">
    <property type="protein sequence ID" value="GAA5502419.1"/>
    <property type="molecule type" value="Genomic_DNA"/>
</dbReference>
<dbReference type="Gene3D" id="3.10.180.10">
    <property type="entry name" value="2,3-Dihydroxybiphenyl 1,2-Dioxygenase, domain 1"/>
    <property type="match status" value="1"/>
</dbReference>
<evidence type="ECO:0000313" key="2">
    <source>
        <dbReference type="EMBL" id="GAA5502419.1"/>
    </source>
</evidence>
<name>A0ABP9VAY5_9DEIO</name>
<dbReference type="Proteomes" id="UP001458946">
    <property type="component" value="Unassembled WGS sequence"/>
</dbReference>
<organism evidence="2 3">
    <name type="scientific">Deinococcus xinjiangensis</name>
    <dbReference type="NCBI Taxonomy" id="457454"/>
    <lineage>
        <taxon>Bacteria</taxon>
        <taxon>Thermotogati</taxon>
        <taxon>Deinococcota</taxon>
        <taxon>Deinococci</taxon>
        <taxon>Deinococcales</taxon>
        <taxon>Deinococcaceae</taxon>
        <taxon>Deinococcus</taxon>
    </lineage>
</organism>
<protein>
    <recommendedName>
        <fullName evidence="1">Glyoxalase/fosfomycin resistance/dioxygenase domain-containing protein</fullName>
    </recommendedName>
</protein>
<keyword evidence="3" id="KW-1185">Reference proteome</keyword>